<sequence length="405" mass="42566">MSEAPAGNVRTQNVKAVFGSGIGRISLLVAGFIVVVFGYVAVSRLFGKPAPKAGETPNVELPAAPNIKTDPTKPVAASEVERRKQQGLEEAQAAQKENKSYQAEMLPAVKDDMGRFGKSDMGIDPAAQARWNEEMEAYRRRQQEVQKRAQEQIQTLIGTLGKPTTFSVAVYAPPKAETAAPTATDKAATSPAAGKVALAGGARKPMIRQGTILYATLDTAVNSDDMGVVLATLRGGEFDGAKMIGKVRLEQVGEAAMRIEFNAMSGARVNDGSIRVSAVALREEDGRQNVTDEVDGHYFSRYLSLFTAAALTGIGKAASVVSGSTTTTSTGTATTTTTTVDPFDTSRQARLAAGEVGTALGAEVKKQFSRPPTLSIPAGKGIGVLFVEDVNRPATDVAYNQGATP</sequence>
<keyword evidence="5 8" id="KW-0472">Membrane</keyword>
<protein>
    <submittedName>
        <fullName evidence="9">DotG/IcmE/VirB10 family protein</fullName>
    </submittedName>
</protein>
<comment type="subcellular location">
    <subcellularLocation>
        <location evidence="1">Membrane</location>
        <topology evidence="1">Single-pass membrane protein</topology>
    </subcellularLocation>
</comment>
<dbReference type="Pfam" id="PF03743">
    <property type="entry name" value="TrbI"/>
    <property type="match status" value="1"/>
</dbReference>
<feature type="coiled-coil region" evidence="6">
    <location>
        <begin position="77"/>
        <end position="104"/>
    </location>
</feature>
<dbReference type="InterPro" id="IPR049855">
    <property type="entry name" value="DotG/IcmE-like_C"/>
</dbReference>
<evidence type="ECO:0000256" key="4">
    <source>
        <dbReference type="ARBA" id="ARBA00022989"/>
    </source>
</evidence>
<dbReference type="RefSeq" id="WP_284100729.1">
    <property type="nucleotide sequence ID" value="NZ_JARRAF010000010.1"/>
</dbReference>
<feature type="coiled-coil region" evidence="6">
    <location>
        <begin position="128"/>
        <end position="155"/>
    </location>
</feature>
<evidence type="ECO:0000256" key="2">
    <source>
        <dbReference type="ARBA" id="ARBA00010265"/>
    </source>
</evidence>
<evidence type="ECO:0000313" key="10">
    <source>
        <dbReference type="Proteomes" id="UP001172778"/>
    </source>
</evidence>
<evidence type="ECO:0000256" key="5">
    <source>
        <dbReference type="ARBA" id="ARBA00023136"/>
    </source>
</evidence>
<dbReference type="Gene3D" id="2.40.128.260">
    <property type="entry name" value="Type IV secretion system, VirB10/TraB/TrbI"/>
    <property type="match status" value="1"/>
</dbReference>
<dbReference type="InterPro" id="IPR042217">
    <property type="entry name" value="T4SS_VirB10/TrbI"/>
</dbReference>
<feature type="transmembrane region" description="Helical" evidence="8">
    <location>
        <begin position="22"/>
        <end position="42"/>
    </location>
</feature>
<comment type="caution">
    <text evidence="9">The sequence shown here is derived from an EMBL/GenBank/DDBJ whole genome shotgun (WGS) entry which is preliminary data.</text>
</comment>
<feature type="region of interest" description="Disordered" evidence="7">
    <location>
        <begin position="51"/>
        <end position="75"/>
    </location>
</feature>
<dbReference type="EMBL" id="JARRAF010000010">
    <property type="protein sequence ID" value="MDK2124416.1"/>
    <property type="molecule type" value="Genomic_DNA"/>
</dbReference>
<dbReference type="InterPro" id="IPR005498">
    <property type="entry name" value="T4SS_VirB10/TraB/TrbI"/>
</dbReference>
<dbReference type="Proteomes" id="UP001172778">
    <property type="component" value="Unassembled WGS sequence"/>
</dbReference>
<evidence type="ECO:0000256" key="6">
    <source>
        <dbReference type="SAM" id="Coils"/>
    </source>
</evidence>
<proteinExistence type="inferred from homology"/>
<evidence type="ECO:0000256" key="7">
    <source>
        <dbReference type="SAM" id="MobiDB-lite"/>
    </source>
</evidence>
<keyword evidence="10" id="KW-1185">Reference proteome</keyword>
<organism evidence="9 10">
    <name type="scientific">Parachitinimonas caeni</name>
    <dbReference type="NCBI Taxonomy" id="3031301"/>
    <lineage>
        <taxon>Bacteria</taxon>
        <taxon>Pseudomonadati</taxon>
        <taxon>Pseudomonadota</taxon>
        <taxon>Betaproteobacteria</taxon>
        <taxon>Neisseriales</taxon>
        <taxon>Chitinibacteraceae</taxon>
        <taxon>Parachitinimonas</taxon>
    </lineage>
</organism>
<dbReference type="CDD" id="cd16431">
    <property type="entry name" value="IcmE"/>
    <property type="match status" value="1"/>
</dbReference>
<reference evidence="9" key="1">
    <citation type="submission" date="2023-03" db="EMBL/GenBank/DDBJ databases">
        <title>Chitinimonas shenzhenensis gen. nov., sp. nov., a novel member of family Burkholderiaceae isolated from activated sludge collected in Shen Zhen, China.</title>
        <authorList>
            <person name="Wang X."/>
        </authorList>
    </citation>
    <scope>NUCLEOTIDE SEQUENCE</scope>
    <source>
        <strain evidence="9">DQS-5</strain>
    </source>
</reference>
<accession>A0ABT7DWH7</accession>
<evidence type="ECO:0000256" key="1">
    <source>
        <dbReference type="ARBA" id="ARBA00004167"/>
    </source>
</evidence>
<comment type="similarity">
    <text evidence="2">Belongs to the TrbI/VirB10 family.</text>
</comment>
<evidence type="ECO:0000313" key="9">
    <source>
        <dbReference type="EMBL" id="MDK2124416.1"/>
    </source>
</evidence>
<evidence type="ECO:0000256" key="8">
    <source>
        <dbReference type="SAM" id="Phobius"/>
    </source>
</evidence>
<name>A0ABT7DWH7_9NEIS</name>
<keyword evidence="3 8" id="KW-0812">Transmembrane</keyword>
<keyword evidence="4 8" id="KW-1133">Transmembrane helix</keyword>
<gene>
    <name evidence="9" type="ORF">PZA18_10170</name>
</gene>
<evidence type="ECO:0000256" key="3">
    <source>
        <dbReference type="ARBA" id="ARBA00022692"/>
    </source>
</evidence>
<keyword evidence="6" id="KW-0175">Coiled coil</keyword>